<dbReference type="RefSeq" id="XP_046076460.1">
    <property type="nucleotide sequence ID" value="XM_046210491.1"/>
</dbReference>
<accession>A0AAD4Q294</accession>
<organism evidence="1 2">
    <name type="scientific">Talaromyces proteolyticus</name>
    <dbReference type="NCBI Taxonomy" id="1131652"/>
    <lineage>
        <taxon>Eukaryota</taxon>
        <taxon>Fungi</taxon>
        <taxon>Dikarya</taxon>
        <taxon>Ascomycota</taxon>
        <taxon>Pezizomycotina</taxon>
        <taxon>Eurotiomycetes</taxon>
        <taxon>Eurotiomycetidae</taxon>
        <taxon>Eurotiales</taxon>
        <taxon>Trichocomaceae</taxon>
        <taxon>Talaromyces</taxon>
        <taxon>Talaromyces sect. Bacilispori</taxon>
    </lineage>
</organism>
<proteinExistence type="predicted"/>
<reference evidence="1" key="1">
    <citation type="submission" date="2021-12" db="EMBL/GenBank/DDBJ databases">
        <title>Convergent genome expansion in fungi linked to evolution of root-endophyte symbiosis.</title>
        <authorList>
            <consortium name="DOE Joint Genome Institute"/>
            <person name="Ke Y.-H."/>
            <person name="Bonito G."/>
            <person name="Liao H.-L."/>
            <person name="Looney B."/>
            <person name="Rojas-Flechas A."/>
            <person name="Nash J."/>
            <person name="Hameed K."/>
            <person name="Schadt C."/>
            <person name="Martin F."/>
            <person name="Crous P.W."/>
            <person name="Miettinen O."/>
            <person name="Magnuson J.K."/>
            <person name="Labbe J."/>
            <person name="Jacobson D."/>
            <person name="Doktycz M.J."/>
            <person name="Veneault-Fourrey C."/>
            <person name="Kuo A."/>
            <person name="Mondo S."/>
            <person name="Calhoun S."/>
            <person name="Riley R."/>
            <person name="Ohm R."/>
            <person name="LaButti K."/>
            <person name="Andreopoulos B."/>
            <person name="Pangilinan J."/>
            <person name="Nolan M."/>
            <person name="Tritt A."/>
            <person name="Clum A."/>
            <person name="Lipzen A."/>
            <person name="Daum C."/>
            <person name="Barry K."/>
            <person name="Grigoriev I.V."/>
            <person name="Vilgalys R."/>
        </authorList>
    </citation>
    <scope>NUCLEOTIDE SEQUENCE</scope>
    <source>
        <strain evidence="1">PMI_201</strain>
    </source>
</reference>
<sequence>MTATGVINTRQMKYSGGAIRALKNGNLAPDVDLSTSRSNISNHQAFSNRVWSEKQNKIHSPLIEDEVRHSIGPYPLTSELAPWVAEALLKYKPTDEVLNLVQPYAAEFHDHVEKERANSTGLHNLDLVELTYQVSLEVGAALLIAAREHEDAVGLEVEFHSSRAARDSHFGPGSREDYVYSALTGVDWAKGQNVFSNRLEAFEKKARAAVPKLNDKLSGKDRSFWRIALAYLAAMNKCENAQKFTTPKTASINHDLDINLIMAIRSFDTIGSAYMCSDGAAFLDNAGMDALLGSALPNDVMDLHTDIKTGETRNLLRLLYPNGLNIKESIQIMSTVLSGMLCEIFRAHKRARFENREDGRISATSPPYSFCRARHRRIFETLETYIHRYPSFWDWTDEIYNGAKAQITEAGLNELLVNALRRARAYNSLPDSDANNFYDIYFDMIENGKGQMSKKRPLGVHENIAWIVREIHSLWHDHLHDPGKKPGWGREFDEKSDSLLGEAGNILGEKGEISDEVYRFAIAYGRLSMALPYVAYHTVDAIIMTFGIAE</sequence>
<dbReference type="AlphaFoldDB" id="A0AAD4Q294"/>
<name>A0AAD4Q294_9EURO</name>
<evidence type="ECO:0000313" key="2">
    <source>
        <dbReference type="Proteomes" id="UP001201262"/>
    </source>
</evidence>
<comment type="caution">
    <text evidence="1">The sequence shown here is derived from an EMBL/GenBank/DDBJ whole genome shotgun (WGS) entry which is preliminary data.</text>
</comment>
<dbReference type="GeneID" id="70240778"/>
<evidence type="ECO:0000313" key="1">
    <source>
        <dbReference type="EMBL" id="KAH8703442.1"/>
    </source>
</evidence>
<dbReference type="Proteomes" id="UP001201262">
    <property type="component" value="Unassembled WGS sequence"/>
</dbReference>
<protein>
    <submittedName>
        <fullName evidence="1">Uncharacterized protein</fullName>
    </submittedName>
</protein>
<dbReference type="EMBL" id="JAJTJA010000002">
    <property type="protein sequence ID" value="KAH8703442.1"/>
    <property type="molecule type" value="Genomic_DNA"/>
</dbReference>
<keyword evidence="2" id="KW-1185">Reference proteome</keyword>
<gene>
    <name evidence="1" type="ORF">BGW36DRAFT_287201</name>
</gene>